<sequence>MASTSSNDTTHVSLSSTLSLPKSCTKQTTNKIENLIEYSYIPELAQINESSFPLISPYQLYKSGNSFTRSIKTLISTKRPHPKEYIQSSRLDQCSLQATTAKQYVTLEIPQELITNWKREGYTHLHLGGVRLILTLHGRKGLPVTARVAMLDSRFKQYQDAVISTVLSTLHAGSVLLAFYPNFNLSLQDTNLPTALKVHVQIQGAKQISSAKIVTLHHQLVYRLQNHALDLPAPEHNSDALMVLAKSDQIPTIIQIPRQIPRDELIKLVPLEWISNYEQFHNNTAPI</sequence>
<dbReference type="InterPro" id="IPR053098">
    <property type="entry name" value="Petuviruses_polyprotein"/>
</dbReference>
<name>A0A2H5QB96_CITUN</name>
<protein>
    <recommendedName>
        <fullName evidence="3">Polyprotein</fullName>
    </recommendedName>
</protein>
<organism evidence="1 2">
    <name type="scientific">Citrus unshiu</name>
    <name type="common">Satsuma mandarin</name>
    <name type="synonym">Citrus nobilis var. unshiu</name>
    <dbReference type="NCBI Taxonomy" id="55188"/>
    <lineage>
        <taxon>Eukaryota</taxon>
        <taxon>Viridiplantae</taxon>
        <taxon>Streptophyta</taxon>
        <taxon>Embryophyta</taxon>
        <taxon>Tracheophyta</taxon>
        <taxon>Spermatophyta</taxon>
        <taxon>Magnoliopsida</taxon>
        <taxon>eudicotyledons</taxon>
        <taxon>Gunneridae</taxon>
        <taxon>Pentapetalae</taxon>
        <taxon>rosids</taxon>
        <taxon>malvids</taxon>
        <taxon>Sapindales</taxon>
        <taxon>Rutaceae</taxon>
        <taxon>Aurantioideae</taxon>
        <taxon>Citrus</taxon>
    </lineage>
</organism>
<keyword evidence="2" id="KW-1185">Reference proteome</keyword>
<reference evidence="1 2" key="1">
    <citation type="journal article" date="2017" name="Front. Genet.">
        <title>Draft sequencing of the heterozygous diploid genome of Satsuma (Citrus unshiu Marc.) using a hybrid assembly approach.</title>
        <authorList>
            <person name="Shimizu T."/>
            <person name="Tanizawa Y."/>
            <person name="Mochizuki T."/>
            <person name="Nagasaki H."/>
            <person name="Yoshioka T."/>
            <person name="Toyoda A."/>
            <person name="Fujiyama A."/>
            <person name="Kaminuma E."/>
            <person name="Nakamura Y."/>
        </authorList>
    </citation>
    <scope>NUCLEOTIDE SEQUENCE [LARGE SCALE GENOMIC DNA]</scope>
    <source>
        <strain evidence="2">cv. Miyagawa wase</strain>
    </source>
</reference>
<evidence type="ECO:0008006" key="3">
    <source>
        <dbReference type="Google" id="ProtNLM"/>
    </source>
</evidence>
<gene>
    <name evidence="1" type="ORF">CUMW_213710</name>
</gene>
<comment type="caution">
    <text evidence="1">The sequence shown here is derived from an EMBL/GenBank/DDBJ whole genome shotgun (WGS) entry which is preliminary data.</text>
</comment>
<evidence type="ECO:0000313" key="1">
    <source>
        <dbReference type="EMBL" id="GAY61917.1"/>
    </source>
</evidence>
<dbReference type="InterPro" id="IPR028919">
    <property type="entry name" value="Viral_movement"/>
</dbReference>
<dbReference type="PANTHER" id="PTHR48435:SF1">
    <property type="entry name" value="POLYPROTEIN"/>
    <property type="match status" value="1"/>
</dbReference>
<proteinExistence type="predicted"/>
<dbReference type="Pfam" id="PF01107">
    <property type="entry name" value="MP"/>
    <property type="match status" value="1"/>
</dbReference>
<dbReference type="PANTHER" id="PTHR48435">
    <property type="entry name" value="POLYPROTEIN"/>
    <property type="match status" value="1"/>
</dbReference>
<dbReference type="EMBL" id="BDQV01000287">
    <property type="protein sequence ID" value="GAY61917.1"/>
    <property type="molecule type" value="Genomic_DNA"/>
</dbReference>
<dbReference type="Proteomes" id="UP000236630">
    <property type="component" value="Unassembled WGS sequence"/>
</dbReference>
<evidence type="ECO:0000313" key="2">
    <source>
        <dbReference type="Proteomes" id="UP000236630"/>
    </source>
</evidence>
<accession>A0A2H5QB96</accession>
<dbReference type="AlphaFoldDB" id="A0A2H5QB96"/>